<comment type="subcellular location">
    <subcellularLocation>
        <location evidence="1">Cell membrane</location>
        <topology evidence="1">Lipid-anchor</topology>
    </subcellularLocation>
</comment>
<dbReference type="GO" id="GO:0030288">
    <property type="term" value="C:outer membrane-bounded periplasmic space"/>
    <property type="evidence" value="ECO:0007669"/>
    <property type="project" value="TreeGrafter"/>
</dbReference>
<feature type="signal peptide" evidence="7">
    <location>
        <begin position="1"/>
        <end position="23"/>
    </location>
</feature>
<proteinExistence type="inferred from homology"/>
<sequence>MKKSITLFTAILSISFLLIGCNAKENENEKASATKIEKGKEKIEVTDLSGRKVTFDKVPDSFATLSMGDMNIIHALGGKIVGRPDAKITLPEDIKKVQVIGNAHQPNFEQIASLKPDVLIANNGFQKNVPTVERQGTKVMISSANSVLDIQKNIELYGTIMKKEDKAKELNQKINDQMKTYEKKSDVKALLVYGAPGTYLAALPTSLSGDILEKTGGKNIAADFPEMKEYPQYAQLSVERIIEANPDVIYLITHGDPNSVKKAFEGEMMKNEAWKNLDAVKQNRVVILPPDLFGSNPGTKVTEAMDFMYKSIQDVRK</sequence>
<comment type="caution">
    <text evidence="9">The sequence shown here is derived from an EMBL/GenBank/DDBJ whole genome shotgun (WGS) entry which is preliminary data.</text>
</comment>
<comment type="similarity">
    <text evidence="2">Belongs to the bacterial solute-binding protein 8 family.</text>
</comment>
<organism evidence="9 10">
    <name type="scientific">Bacillus cereus</name>
    <dbReference type="NCBI Taxonomy" id="1396"/>
    <lineage>
        <taxon>Bacteria</taxon>
        <taxon>Bacillati</taxon>
        <taxon>Bacillota</taxon>
        <taxon>Bacilli</taxon>
        <taxon>Bacillales</taxon>
        <taxon>Bacillaceae</taxon>
        <taxon>Bacillus</taxon>
        <taxon>Bacillus cereus group</taxon>
    </lineage>
</organism>
<evidence type="ECO:0000256" key="6">
    <source>
        <dbReference type="ARBA" id="ARBA00023288"/>
    </source>
</evidence>
<dbReference type="EMBL" id="MPON01000001">
    <property type="protein sequence ID" value="OKA42146.1"/>
    <property type="molecule type" value="Genomic_DNA"/>
</dbReference>
<dbReference type="FunFam" id="3.40.50.1980:FF:000022">
    <property type="entry name" value="Heme ABC transporter substrate-binding protein IsdE"/>
    <property type="match status" value="1"/>
</dbReference>
<reference evidence="9 10" key="1">
    <citation type="submission" date="2016-11" db="EMBL/GenBank/DDBJ databases">
        <title>Identification of Bacillus cereus isolated from egg-white.</title>
        <authorList>
            <person name="Soni A."/>
            <person name="Oey I."/>
            <person name="Silcock P."/>
            <person name="Bremer P."/>
        </authorList>
    </citation>
    <scope>NUCLEOTIDE SEQUENCE [LARGE SCALE GENOMIC DNA]</scope>
    <source>
        <strain evidence="9 10">NZAS03</strain>
    </source>
</reference>
<dbReference type="Proteomes" id="UP000186535">
    <property type="component" value="Unassembled WGS sequence"/>
</dbReference>
<keyword evidence="5" id="KW-0564">Palmitate</keyword>
<dbReference type="FunFam" id="3.40.50.1980:FF:000038">
    <property type="entry name" value="Iron compound ABC transporter, iron compound-binding protein"/>
    <property type="match status" value="1"/>
</dbReference>
<dbReference type="Pfam" id="PF01497">
    <property type="entry name" value="Peripla_BP_2"/>
    <property type="match status" value="1"/>
</dbReference>
<dbReference type="InterPro" id="IPR002491">
    <property type="entry name" value="ABC_transptr_periplasmic_BD"/>
</dbReference>
<dbReference type="GO" id="GO:0005886">
    <property type="term" value="C:plasma membrane"/>
    <property type="evidence" value="ECO:0007669"/>
    <property type="project" value="UniProtKB-SubCell"/>
</dbReference>
<dbReference type="AlphaFoldDB" id="A0A1C4EVQ3"/>
<evidence type="ECO:0000256" key="3">
    <source>
        <dbReference type="ARBA" id="ARBA00022448"/>
    </source>
</evidence>
<keyword evidence="3" id="KW-0813">Transport</keyword>
<dbReference type="SUPFAM" id="SSF53807">
    <property type="entry name" value="Helical backbone' metal receptor"/>
    <property type="match status" value="1"/>
</dbReference>
<evidence type="ECO:0000256" key="5">
    <source>
        <dbReference type="ARBA" id="ARBA00023139"/>
    </source>
</evidence>
<evidence type="ECO:0000256" key="1">
    <source>
        <dbReference type="ARBA" id="ARBA00004193"/>
    </source>
</evidence>
<accession>A0A1C4EVQ3</accession>
<evidence type="ECO:0000313" key="10">
    <source>
        <dbReference type="Proteomes" id="UP000186535"/>
    </source>
</evidence>
<dbReference type="GO" id="GO:1901678">
    <property type="term" value="P:iron coordination entity transport"/>
    <property type="evidence" value="ECO:0007669"/>
    <property type="project" value="UniProtKB-ARBA"/>
</dbReference>
<evidence type="ECO:0000256" key="7">
    <source>
        <dbReference type="SAM" id="SignalP"/>
    </source>
</evidence>
<gene>
    <name evidence="9" type="ORF">BJR07_09580</name>
</gene>
<evidence type="ECO:0000256" key="2">
    <source>
        <dbReference type="ARBA" id="ARBA00008814"/>
    </source>
</evidence>
<keyword evidence="6" id="KW-0449">Lipoprotein</keyword>
<dbReference type="Gene3D" id="3.40.50.1980">
    <property type="entry name" value="Nitrogenase molybdenum iron protein domain"/>
    <property type="match status" value="2"/>
</dbReference>
<keyword evidence="4 7" id="KW-0732">Signal</keyword>
<feature type="chain" id="PRO_5039429470" evidence="7">
    <location>
        <begin position="24"/>
        <end position="317"/>
    </location>
</feature>
<dbReference type="PROSITE" id="PS50983">
    <property type="entry name" value="FE_B12_PBP"/>
    <property type="match status" value="1"/>
</dbReference>
<dbReference type="PROSITE" id="PS51257">
    <property type="entry name" value="PROKAR_LIPOPROTEIN"/>
    <property type="match status" value="1"/>
</dbReference>
<protein>
    <submittedName>
        <fullName evidence="9">Iron-hydroxamate ABC transporter substrate-binding protein</fullName>
    </submittedName>
</protein>
<evidence type="ECO:0000313" key="9">
    <source>
        <dbReference type="EMBL" id="OKA42146.1"/>
    </source>
</evidence>
<evidence type="ECO:0000259" key="8">
    <source>
        <dbReference type="PROSITE" id="PS50983"/>
    </source>
</evidence>
<dbReference type="PANTHER" id="PTHR30532">
    <property type="entry name" value="IRON III DICITRATE-BINDING PERIPLASMIC PROTEIN"/>
    <property type="match status" value="1"/>
</dbReference>
<dbReference type="PANTHER" id="PTHR30532:SF28">
    <property type="entry name" value="PETROBACTIN-BINDING PROTEIN YCLQ"/>
    <property type="match status" value="1"/>
</dbReference>
<dbReference type="RefSeq" id="WP_073516573.1">
    <property type="nucleotide sequence ID" value="NZ_MPOM01000002.1"/>
</dbReference>
<feature type="domain" description="Fe/B12 periplasmic-binding" evidence="8">
    <location>
        <begin position="61"/>
        <end position="316"/>
    </location>
</feature>
<name>A0A1C4EVQ3_BACCE</name>
<dbReference type="InterPro" id="IPR051313">
    <property type="entry name" value="Bact_iron-sidero_bind"/>
</dbReference>
<evidence type="ECO:0000256" key="4">
    <source>
        <dbReference type="ARBA" id="ARBA00022729"/>
    </source>
</evidence>